<dbReference type="InterPro" id="IPR004441">
    <property type="entry name" value="rRNA_MeTrfase_TrmH"/>
</dbReference>
<organism evidence="6 7">
    <name type="scientific">Catenulispora pinistramenti</name>
    <dbReference type="NCBI Taxonomy" id="2705254"/>
    <lineage>
        <taxon>Bacteria</taxon>
        <taxon>Bacillati</taxon>
        <taxon>Actinomycetota</taxon>
        <taxon>Actinomycetes</taxon>
        <taxon>Catenulisporales</taxon>
        <taxon>Catenulisporaceae</taxon>
        <taxon>Catenulispora</taxon>
    </lineage>
</organism>
<evidence type="ECO:0000256" key="2">
    <source>
        <dbReference type="ARBA" id="ARBA00022603"/>
    </source>
</evidence>
<protein>
    <submittedName>
        <fullName evidence="6">23S rRNA (Guanosine(2251)-2'-O)-methyltransferase RlmB</fullName>
    </submittedName>
</protein>
<gene>
    <name evidence="6" type="primary">rlmB</name>
    <name evidence="6" type="ORF">KGQ19_35805</name>
</gene>
<evidence type="ECO:0000256" key="1">
    <source>
        <dbReference type="ARBA" id="ARBA00007228"/>
    </source>
</evidence>
<sequence length="341" mass="35211">MASKGGGTGGRANKPGASSSRKGAQKGSGGQRRQGLEGRGPTPKAEERTGHPAARKARSAAKRGAAANAANTRSAAGTRATSRPVRRTPGKGEAEQVAGRNSVVEALRAQVPAKALYVAQYIDSDDRVRESMKLAMEQGVPLLEAPRHELDRMTNGTLHQGMMLVMPPYEYAHPDDLLEAVFAAGDTPLFAALDGVTDPRNLGAVMRSVAAFGGHGVIVPERRAAGMTAGAWKAAAGAGARLPVARAGNLTRALEAYKKQGVMIAGLAADGTVPLHDLEIATEPLCLVVGSEGKGMSRLVSELCDVTVSIPIASTTESLNAGVAAGIALYEVGRRRAEARG</sequence>
<dbReference type="InterPro" id="IPR029026">
    <property type="entry name" value="tRNA_m1G_MTases_N"/>
</dbReference>
<dbReference type="SUPFAM" id="SSF55315">
    <property type="entry name" value="L30e-like"/>
    <property type="match status" value="1"/>
</dbReference>
<dbReference type="InterPro" id="IPR001537">
    <property type="entry name" value="SpoU_MeTrfase"/>
</dbReference>
<dbReference type="RefSeq" id="WP_212017618.1">
    <property type="nucleotide sequence ID" value="NZ_JAAFYZ010000177.1"/>
</dbReference>
<dbReference type="InterPro" id="IPR029064">
    <property type="entry name" value="Ribosomal_eL30-like_sf"/>
</dbReference>
<comment type="similarity">
    <text evidence="1">Belongs to the class IV-like SAM-binding methyltransferase superfamily. RNA methyltransferase TrmH family.</text>
</comment>
<dbReference type="Pfam" id="PF08032">
    <property type="entry name" value="SpoU_sub_bind"/>
    <property type="match status" value="1"/>
</dbReference>
<dbReference type="Gene3D" id="3.40.1280.10">
    <property type="match status" value="1"/>
</dbReference>
<dbReference type="InterPro" id="IPR013123">
    <property type="entry name" value="SpoU_subst-bd"/>
</dbReference>
<keyword evidence="7" id="KW-1185">Reference proteome</keyword>
<dbReference type="CDD" id="cd18103">
    <property type="entry name" value="SpoU-like_RlmB"/>
    <property type="match status" value="1"/>
</dbReference>
<dbReference type="Proteomes" id="UP000730482">
    <property type="component" value="Unassembled WGS sequence"/>
</dbReference>
<dbReference type="SUPFAM" id="SSF75217">
    <property type="entry name" value="alpha/beta knot"/>
    <property type="match status" value="1"/>
</dbReference>
<dbReference type="InterPro" id="IPR029028">
    <property type="entry name" value="Alpha/beta_knot_MTases"/>
</dbReference>
<comment type="caution">
    <text evidence="6">The sequence shown here is derived from an EMBL/GenBank/DDBJ whole genome shotgun (WGS) entry which is preliminary data.</text>
</comment>
<dbReference type="PANTHER" id="PTHR46429">
    <property type="entry name" value="23S RRNA (GUANOSINE-2'-O-)-METHYLTRANSFERASE RLMB"/>
    <property type="match status" value="1"/>
</dbReference>
<proteinExistence type="inferred from homology"/>
<evidence type="ECO:0000256" key="4">
    <source>
        <dbReference type="SAM" id="MobiDB-lite"/>
    </source>
</evidence>
<evidence type="ECO:0000313" key="6">
    <source>
        <dbReference type="EMBL" id="MBS2552234.1"/>
    </source>
</evidence>
<dbReference type="SMART" id="SM00967">
    <property type="entry name" value="SpoU_sub_bind"/>
    <property type="match status" value="1"/>
</dbReference>
<dbReference type="Gene3D" id="3.30.1330.30">
    <property type="match status" value="1"/>
</dbReference>
<keyword evidence="3" id="KW-0808">Transferase</keyword>
<dbReference type="PANTHER" id="PTHR46429:SF1">
    <property type="entry name" value="23S RRNA (GUANOSINE-2'-O-)-METHYLTRANSFERASE RLMB"/>
    <property type="match status" value="1"/>
</dbReference>
<feature type="domain" description="RNA 2-O ribose methyltransferase substrate binding" evidence="5">
    <location>
        <begin position="96"/>
        <end position="172"/>
    </location>
</feature>
<accession>A0ABS5L1N1</accession>
<dbReference type="EMBL" id="JAAFYZ010000177">
    <property type="protein sequence ID" value="MBS2552234.1"/>
    <property type="molecule type" value="Genomic_DNA"/>
</dbReference>
<feature type="compositionally biased region" description="Gly residues" evidence="4">
    <location>
        <begin position="1"/>
        <end position="10"/>
    </location>
</feature>
<name>A0ABS5L1N1_9ACTN</name>
<reference evidence="6 7" key="1">
    <citation type="submission" date="2020-02" db="EMBL/GenBank/DDBJ databases">
        <title>Acidophilic actinobacteria isolated from forest soil.</title>
        <authorList>
            <person name="Golinska P."/>
        </authorList>
    </citation>
    <scope>NUCLEOTIDE SEQUENCE [LARGE SCALE GENOMIC DNA]</scope>
    <source>
        <strain evidence="6 7">NL8</strain>
    </source>
</reference>
<evidence type="ECO:0000256" key="3">
    <source>
        <dbReference type="ARBA" id="ARBA00022679"/>
    </source>
</evidence>
<keyword evidence="2" id="KW-0489">Methyltransferase</keyword>
<evidence type="ECO:0000259" key="5">
    <source>
        <dbReference type="SMART" id="SM00967"/>
    </source>
</evidence>
<dbReference type="NCBIfam" id="TIGR00186">
    <property type="entry name" value="rRNA_methyl_3"/>
    <property type="match status" value="1"/>
</dbReference>
<dbReference type="Pfam" id="PF00588">
    <property type="entry name" value="SpoU_methylase"/>
    <property type="match status" value="1"/>
</dbReference>
<evidence type="ECO:0000313" key="7">
    <source>
        <dbReference type="Proteomes" id="UP000730482"/>
    </source>
</evidence>
<feature type="compositionally biased region" description="Low complexity" evidence="4">
    <location>
        <begin position="62"/>
        <end position="83"/>
    </location>
</feature>
<feature type="region of interest" description="Disordered" evidence="4">
    <location>
        <begin position="1"/>
        <end position="99"/>
    </location>
</feature>